<dbReference type="GO" id="GO:0016787">
    <property type="term" value="F:hydrolase activity"/>
    <property type="evidence" value="ECO:0007669"/>
    <property type="project" value="UniProtKB-KW"/>
</dbReference>
<dbReference type="GO" id="GO:0005524">
    <property type="term" value="F:ATP binding"/>
    <property type="evidence" value="ECO:0007669"/>
    <property type="project" value="UniProtKB-UniRule"/>
</dbReference>
<dbReference type="RefSeq" id="WP_039243854.1">
    <property type="nucleotide sequence ID" value="NZ_CP119180.1"/>
</dbReference>
<reference evidence="13 14" key="1">
    <citation type="submission" date="2014-12" db="EMBL/GenBank/DDBJ databases">
        <title>Genome sequencing of Brevundimonas nasdae TPW30.</title>
        <authorList>
            <person name="Tan P.W."/>
            <person name="Chan K.-G."/>
        </authorList>
    </citation>
    <scope>NUCLEOTIDE SEQUENCE [LARGE SCALE GENOMIC DNA]</scope>
    <source>
        <strain evidence="13 14">TPW30</strain>
    </source>
</reference>
<comment type="similarity">
    <text evidence="3 10 11">Belongs to the ATPase epsilon chain family.</text>
</comment>
<keyword evidence="13" id="KW-0378">Hydrolase</keyword>
<evidence type="ECO:0000256" key="8">
    <source>
        <dbReference type="ARBA" id="ARBA00023196"/>
    </source>
</evidence>
<keyword evidence="7 10" id="KW-0472">Membrane</keyword>
<evidence type="ECO:0000256" key="3">
    <source>
        <dbReference type="ARBA" id="ARBA00005712"/>
    </source>
</evidence>
<evidence type="ECO:0000256" key="5">
    <source>
        <dbReference type="ARBA" id="ARBA00022781"/>
    </source>
</evidence>
<gene>
    <name evidence="10 13" type="primary">atpC</name>
    <name evidence="13" type="ORF">RM53_01315</name>
</gene>
<evidence type="ECO:0000313" key="14">
    <source>
        <dbReference type="Proteomes" id="UP000031166"/>
    </source>
</evidence>
<comment type="caution">
    <text evidence="13">The sequence shown here is derived from an EMBL/GenBank/DDBJ whole genome shotgun (WGS) entry which is preliminary data.</text>
</comment>
<feature type="domain" description="ATP synthase F1 complex delta/epsilon subunit N-terminal" evidence="12">
    <location>
        <begin position="5"/>
        <end position="83"/>
    </location>
</feature>
<dbReference type="Gene3D" id="2.60.15.10">
    <property type="entry name" value="F0F1 ATP synthase delta/epsilon subunit, N-terminal"/>
    <property type="match status" value="1"/>
</dbReference>
<dbReference type="HAMAP" id="MF_00530">
    <property type="entry name" value="ATP_synth_epsil_bac"/>
    <property type="match status" value="1"/>
</dbReference>
<dbReference type="EMBL" id="JWSY01000003">
    <property type="protein sequence ID" value="KIC60760.1"/>
    <property type="molecule type" value="Genomic_DNA"/>
</dbReference>
<dbReference type="STRING" id="172043.RM53_01315"/>
<keyword evidence="9 10" id="KW-0066">ATP synthesis</keyword>
<keyword evidence="8 10" id="KW-0139">CF(1)</keyword>
<dbReference type="AlphaFoldDB" id="A0A0B4D924"/>
<dbReference type="GO" id="GO:0046933">
    <property type="term" value="F:proton-transporting ATP synthase activity, rotational mechanism"/>
    <property type="evidence" value="ECO:0007669"/>
    <property type="project" value="UniProtKB-UniRule"/>
</dbReference>
<evidence type="ECO:0000256" key="9">
    <source>
        <dbReference type="ARBA" id="ARBA00023310"/>
    </source>
</evidence>
<dbReference type="SUPFAM" id="SSF51344">
    <property type="entry name" value="Epsilon subunit of F1F0-ATP synthase N-terminal domain"/>
    <property type="match status" value="1"/>
</dbReference>
<dbReference type="PANTHER" id="PTHR13822">
    <property type="entry name" value="ATP SYNTHASE DELTA/EPSILON CHAIN"/>
    <property type="match status" value="1"/>
</dbReference>
<evidence type="ECO:0000256" key="10">
    <source>
        <dbReference type="HAMAP-Rule" id="MF_00530"/>
    </source>
</evidence>
<evidence type="ECO:0000256" key="1">
    <source>
        <dbReference type="ARBA" id="ARBA00003543"/>
    </source>
</evidence>
<dbReference type="InterPro" id="IPR020546">
    <property type="entry name" value="ATP_synth_F1_dsu/esu_N"/>
</dbReference>
<evidence type="ECO:0000256" key="4">
    <source>
        <dbReference type="ARBA" id="ARBA00022448"/>
    </source>
</evidence>
<dbReference type="NCBIfam" id="NF009983">
    <property type="entry name" value="PRK13449.1"/>
    <property type="match status" value="1"/>
</dbReference>
<keyword evidence="10" id="KW-1003">Cell membrane</keyword>
<dbReference type="GO" id="GO:0012505">
    <property type="term" value="C:endomembrane system"/>
    <property type="evidence" value="ECO:0007669"/>
    <property type="project" value="UniProtKB-SubCell"/>
</dbReference>
<dbReference type="InterPro" id="IPR001469">
    <property type="entry name" value="ATP_synth_F1_dsu/esu"/>
</dbReference>
<evidence type="ECO:0000256" key="6">
    <source>
        <dbReference type="ARBA" id="ARBA00023065"/>
    </source>
</evidence>
<dbReference type="Proteomes" id="UP000031166">
    <property type="component" value="Unassembled WGS sequence"/>
</dbReference>
<dbReference type="NCBIfam" id="TIGR01216">
    <property type="entry name" value="ATP_synt_epsi"/>
    <property type="match status" value="1"/>
</dbReference>
<name>A0A0B4D924_9CAUL</name>
<evidence type="ECO:0000256" key="11">
    <source>
        <dbReference type="RuleBase" id="RU003656"/>
    </source>
</evidence>
<dbReference type="Pfam" id="PF02823">
    <property type="entry name" value="ATP-synt_DE_N"/>
    <property type="match status" value="1"/>
</dbReference>
<dbReference type="PANTHER" id="PTHR13822:SF10">
    <property type="entry name" value="ATP SYNTHASE EPSILON CHAIN, CHLOROPLASTIC"/>
    <property type="match status" value="1"/>
</dbReference>
<evidence type="ECO:0000313" key="13">
    <source>
        <dbReference type="EMBL" id="KIC60760.1"/>
    </source>
</evidence>
<dbReference type="GO" id="GO:0005886">
    <property type="term" value="C:plasma membrane"/>
    <property type="evidence" value="ECO:0007669"/>
    <property type="project" value="UniProtKB-SubCell"/>
</dbReference>
<keyword evidence="5 10" id="KW-0375">Hydrogen ion transport</keyword>
<comment type="function">
    <text evidence="1 10">Produces ATP from ADP in the presence of a proton gradient across the membrane.</text>
</comment>
<sequence>MAGKLNFSLVSPEREVFSGLVDQVDAPGVEGDFGVLPDHAPFMTALREGLVTVYNNGSKTQYDVHGGFADVNGEGLTILAEQATEVVAA</sequence>
<dbReference type="InterPro" id="IPR036771">
    <property type="entry name" value="ATPsynth_dsu/esu_N"/>
</dbReference>
<organism evidence="13 14">
    <name type="scientific">Brevundimonas nasdae</name>
    <dbReference type="NCBI Taxonomy" id="172043"/>
    <lineage>
        <taxon>Bacteria</taxon>
        <taxon>Pseudomonadati</taxon>
        <taxon>Pseudomonadota</taxon>
        <taxon>Alphaproteobacteria</taxon>
        <taxon>Caulobacterales</taxon>
        <taxon>Caulobacteraceae</taxon>
        <taxon>Brevundimonas</taxon>
    </lineage>
</organism>
<proteinExistence type="inferred from homology"/>
<evidence type="ECO:0000259" key="12">
    <source>
        <dbReference type="Pfam" id="PF02823"/>
    </source>
</evidence>
<protein>
    <recommendedName>
        <fullName evidence="10">ATP synthase epsilon chain</fullName>
    </recommendedName>
    <alternativeName>
        <fullName evidence="10">ATP synthase F1 sector epsilon subunit</fullName>
    </alternativeName>
    <alternativeName>
        <fullName evidence="10">F-ATPase epsilon subunit</fullName>
    </alternativeName>
</protein>
<keyword evidence="6 10" id="KW-0406">Ion transport</keyword>
<dbReference type="GeneID" id="34013291"/>
<comment type="subunit">
    <text evidence="10 11">F-type ATPases have 2 components, CF(1) - the catalytic core - and CF(0) - the membrane proton channel. CF(1) has five subunits: alpha(3), beta(3), gamma(1), delta(1), epsilon(1). CF(0) has three main subunits: a, b and c.</text>
</comment>
<dbReference type="GO" id="GO:0045259">
    <property type="term" value="C:proton-transporting ATP synthase complex"/>
    <property type="evidence" value="ECO:0007669"/>
    <property type="project" value="UniProtKB-KW"/>
</dbReference>
<evidence type="ECO:0000256" key="2">
    <source>
        <dbReference type="ARBA" id="ARBA00004184"/>
    </source>
</evidence>
<keyword evidence="4 10" id="KW-0813">Transport</keyword>
<accession>A0A0B4D924</accession>
<dbReference type="CDD" id="cd12152">
    <property type="entry name" value="F1-ATPase_delta"/>
    <property type="match status" value="1"/>
</dbReference>
<comment type="subcellular location">
    <subcellularLocation>
        <location evidence="10">Cell membrane</location>
        <topology evidence="10">Peripheral membrane protein</topology>
    </subcellularLocation>
    <subcellularLocation>
        <location evidence="2">Endomembrane system</location>
        <topology evidence="2">Peripheral membrane protein</topology>
    </subcellularLocation>
</comment>
<evidence type="ECO:0000256" key="7">
    <source>
        <dbReference type="ARBA" id="ARBA00023136"/>
    </source>
</evidence>